<dbReference type="Pfam" id="PF02752">
    <property type="entry name" value="Arrestin_C"/>
    <property type="match status" value="1"/>
</dbReference>
<dbReference type="SMART" id="SM01017">
    <property type="entry name" value="Arrestin_C"/>
    <property type="match status" value="1"/>
</dbReference>
<reference evidence="3" key="1">
    <citation type="journal article" date="2021" name="Nat. Commun.">
        <title>Genetic determinants of endophytism in the Arabidopsis root mycobiome.</title>
        <authorList>
            <person name="Mesny F."/>
            <person name="Miyauchi S."/>
            <person name="Thiergart T."/>
            <person name="Pickel B."/>
            <person name="Atanasova L."/>
            <person name="Karlsson M."/>
            <person name="Huettel B."/>
            <person name="Barry K.W."/>
            <person name="Haridas S."/>
            <person name="Chen C."/>
            <person name="Bauer D."/>
            <person name="Andreopoulos W."/>
            <person name="Pangilinan J."/>
            <person name="LaButti K."/>
            <person name="Riley R."/>
            <person name="Lipzen A."/>
            <person name="Clum A."/>
            <person name="Drula E."/>
            <person name="Henrissat B."/>
            <person name="Kohler A."/>
            <person name="Grigoriev I.V."/>
            <person name="Martin F.M."/>
            <person name="Hacquard S."/>
        </authorList>
    </citation>
    <scope>NUCLEOTIDE SEQUENCE</scope>
    <source>
        <strain evidence="3">MPI-SDFR-AT-0068</strain>
    </source>
</reference>
<feature type="compositionally biased region" description="Polar residues" evidence="1">
    <location>
        <begin position="364"/>
        <end position="381"/>
    </location>
</feature>
<comment type="caution">
    <text evidence="3">The sequence shown here is derived from an EMBL/GenBank/DDBJ whole genome shotgun (WGS) entry which is preliminary data.</text>
</comment>
<evidence type="ECO:0000313" key="3">
    <source>
        <dbReference type="EMBL" id="KAH7255968.1"/>
    </source>
</evidence>
<feature type="region of interest" description="Disordered" evidence="1">
    <location>
        <begin position="341"/>
        <end position="389"/>
    </location>
</feature>
<protein>
    <recommendedName>
        <fullName evidence="2">Arrestin C-terminal-like domain-containing protein</fullName>
    </recommendedName>
</protein>
<dbReference type="GO" id="GO:0070086">
    <property type="term" value="P:ubiquitin-dependent endocytosis"/>
    <property type="evidence" value="ECO:0007669"/>
    <property type="project" value="TreeGrafter"/>
</dbReference>
<dbReference type="Gene3D" id="2.60.40.640">
    <property type="match status" value="1"/>
</dbReference>
<sequence length="605" mass="68231">MPITLGPSATCSILLAEPNLFLWGFDQHCERCCEGQSGASLLRGTLQLCVNKNTRIKAVQLRLLGRARTEWPQAMESDFCEEETLQIQLSTLFSAMNNIKKYDYGSQCTYRWRKRSPNNSDLENRPETPSSSTSHNFNNVVTKGATYSSNESSQPRISIKGRIMATPGQEKTYKVFYPGIYNYTFELPIDHRQLETTKTPYGSVKWELHATVDRPGMFKRNNHSRKELLFVRVPDPLSIEMMESIVFSRQWEDQLRYDITIFGKSFAIGSNIPIVLKLRPLDKIQVHGLRVIVTEAIEYSSSDKKVTRKSPTRTVLLLDKRAGKALFPTWTSSDIRTVRDDHLTLDPGGEASETAEQQSAEVSGRQTTAQSLSETQDSLLNNPDPRSESFWDTTEIEAAVQLPTCRMMKRREDLRLHPKCMWMNVHISHKIEIIVRISRLDPDDTAGKRRRYFETSVHWPFTLLNCRATQANMTLPSYSQTGCQPVACQTTCGCPDALVIPTPRSPHSTIKTVAVRPTLQWTAQQNTRPSTEMAGVNDPDRLSRGANFNRPSFGNDIAPPSVPELLERGFMSPPPQYDDIVGGANVNGIADYLSRLAEHGLDANL</sequence>
<accession>A0A8K0S6R0</accession>
<feature type="domain" description="Arrestin C-terminal-like" evidence="2">
    <location>
        <begin position="251"/>
        <end position="468"/>
    </location>
</feature>
<dbReference type="PANTHER" id="PTHR11188:SF174">
    <property type="entry name" value="ARRESTIN-RELATED TRAFFICKING ADAPTER 10-RELATED"/>
    <property type="match status" value="1"/>
</dbReference>
<feature type="compositionally biased region" description="Low complexity" evidence="1">
    <location>
        <begin position="350"/>
        <end position="361"/>
    </location>
</feature>
<name>A0A8K0S6R0_9HYPO</name>
<dbReference type="Proteomes" id="UP000813427">
    <property type="component" value="Unassembled WGS sequence"/>
</dbReference>
<dbReference type="GO" id="GO:0031625">
    <property type="term" value="F:ubiquitin protein ligase binding"/>
    <property type="evidence" value="ECO:0007669"/>
    <property type="project" value="TreeGrafter"/>
</dbReference>
<dbReference type="OrthoDB" id="2238745at2759"/>
<evidence type="ECO:0000313" key="4">
    <source>
        <dbReference type="Proteomes" id="UP000813427"/>
    </source>
</evidence>
<dbReference type="PANTHER" id="PTHR11188">
    <property type="entry name" value="ARRESTIN DOMAIN CONTAINING PROTEIN"/>
    <property type="match status" value="1"/>
</dbReference>
<evidence type="ECO:0000259" key="2">
    <source>
        <dbReference type="SMART" id="SM01017"/>
    </source>
</evidence>
<dbReference type="GO" id="GO:0005829">
    <property type="term" value="C:cytosol"/>
    <property type="evidence" value="ECO:0007669"/>
    <property type="project" value="TreeGrafter"/>
</dbReference>
<feature type="region of interest" description="Disordered" evidence="1">
    <location>
        <begin position="115"/>
        <end position="138"/>
    </location>
</feature>
<dbReference type="InterPro" id="IPR050357">
    <property type="entry name" value="Arrestin_domain-protein"/>
</dbReference>
<dbReference type="AlphaFoldDB" id="A0A8K0S6R0"/>
<keyword evidence="4" id="KW-1185">Reference proteome</keyword>
<organism evidence="3 4">
    <name type="scientific">Fusarium tricinctum</name>
    <dbReference type="NCBI Taxonomy" id="61284"/>
    <lineage>
        <taxon>Eukaryota</taxon>
        <taxon>Fungi</taxon>
        <taxon>Dikarya</taxon>
        <taxon>Ascomycota</taxon>
        <taxon>Pezizomycotina</taxon>
        <taxon>Sordariomycetes</taxon>
        <taxon>Hypocreomycetidae</taxon>
        <taxon>Hypocreales</taxon>
        <taxon>Nectriaceae</taxon>
        <taxon>Fusarium</taxon>
        <taxon>Fusarium tricinctum species complex</taxon>
    </lineage>
</organism>
<gene>
    <name evidence="3" type="ORF">BKA59DRAFT_490169</name>
</gene>
<proteinExistence type="predicted"/>
<dbReference type="GO" id="GO:0030674">
    <property type="term" value="F:protein-macromolecule adaptor activity"/>
    <property type="evidence" value="ECO:0007669"/>
    <property type="project" value="TreeGrafter"/>
</dbReference>
<dbReference type="InterPro" id="IPR014752">
    <property type="entry name" value="Arrestin-like_C"/>
</dbReference>
<feature type="compositionally biased region" description="Polar residues" evidence="1">
    <location>
        <begin position="117"/>
        <end position="138"/>
    </location>
</feature>
<evidence type="ECO:0000256" key="1">
    <source>
        <dbReference type="SAM" id="MobiDB-lite"/>
    </source>
</evidence>
<dbReference type="InterPro" id="IPR011022">
    <property type="entry name" value="Arrestin_C-like"/>
</dbReference>
<dbReference type="EMBL" id="JAGPXF010000002">
    <property type="protein sequence ID" value="KAH7255968.1"/>
    <property type="molecule type" value="Genomic_DNA"/>
</dbReference>